<evidence type="ECO:0000256" key="2">
    <source>
        <dbReference type="ARBA" id="ARBA00005698"/>
    </source>
</evidence>
<dbReference type="KEGG" id="pshi:SAMEA2665130_1922"/>
<evidence type="ECO:0000256" key="11">
    <source>
        <dbReference type="ARBA" id="ARBA00025811"/>
    </source>
</evidence>
<dbReference type="Gene3D" id="1.20.120.1200">
    <property type="entry name" value="NADH-ubiquinone/plastoquinone oxidoreductase chain 6, subunit NuoJ"/>
    <property type="match status" value="1"/>
</dbReference>
<dbReference type="RefSeq" id="WP_010863966.1">
    <property type="nucleotide sequence ID" value="NZ_CP027852.1"/>
</dbReference>
<evidence type="ECO:0000256" key="8">
    <source>
        <dbReference type="ARBA" id="ARBA00022989"/>
    </source>
</evidence>
<dbReference type="EMBL" id="JAFNAA010000004">
    <property type="protein sequence ID" value="MBO1107528.1"/>
    <property type="molecule type" value="Genomic_DNA"/>
</dbReference>
<evidence type="ECO:0000256" key="12">
    <source>
        <dbReference type="ARBA" id="ARBA00047712"/>
    </source>
</evidence>
<feature type="transmembrane region" description="Helical" evidence="13">
    <location>
        <begin position="56"/>
        <end position="76"/>
    </location>
</feature>
<protein>
    <recommendedName>
        <fullName evidence="3 13">NADH-quinone oxidoreductase subunit J</fullName>
        <ecNumber evidence="13">7.1.1.-</ecNumber>
    </recommendedName>
</protein>
<evidence type="ECO:0000256" key="9">
    <source>
        <dbReference type="ARBA" id="ARBA00023027"/>
    </source>
</evidence>
<dbReference type="GeneID" id="69706896"/>
<comment type="catalytic activity">
    <reaction evidence="12 13">
        <text>a quinone + NADH + 5 H(+)(in) = a quinol + NAD(+) + 4 H(+)(out)</text>
        <dbReference type="Rhea" id="RHEA:57888"/>
        <dbReference type="ChEBI" id="CHEBI:15378"/>
        <dbReference type="ChEBI" id="CHEBI:24646"/>
        <dbReference type="ChEBI" id="CHEBI:57540"/>
        <dbReference type="ChEBI" id="CHEBI:57945"/>
        <dbReference type="ChEBI" id="CHEBI:132124"/>
    </reaction>
</comment>
<dbReference type="GO" id="GO:0048038">
    <property type="term" value="F:quinone binding"/>
    <property type="evidence" value="ECO:0007669"/>
    <property type="project" value="UniProtKB-UniRule"/>
</dbReference>
<gene>
    <name evidence="14" type="primary">nuoJ</name>
    <name evidence="14" type="ORF">J2R62_04690</name>
</gene>
<evidence type="ECO:0000256" key="1">
    <source>
        <dbReference type="ARBA" id="ARBA00004651"/>
    </source>
</evidence>
<evidence type="ECO:0000256" key="7">
    <source>
        <dbReference type="ARBA" id="ARBA00022967"/>
    </source>
</evidence>
<feature type="transmembrane region" description="Helical" evidence="13">
    <location>
        <begin position="28"/>
        <end position="44"/>
    </location>
</feature>
<keyword evidence="9 13" id="KW-0520">NAD</keyword>
<dbReference type="NCBIfam" id="NF005162">
    <property type="entry name" value="PRK06638.1-1"/>
    <property type="match status" value="1"/>
</dbReference>
<evidence type="ECO:0000256" key="10">
    <source>
        <dbReference type="ARBA" id="ARBA00023136"/>
    </source>
</evidence>
<comment type="caution">
    <text evidence="13">Lacks conserved residue(s) required for the propagation of feature annotation.</text>
</comment>
<keyword evidence="8 13" id="KW-1133">Transmembrane helix</keyword>
<keyword evidence="5 13" id="KW-0812">Transmembrane</keyword>
<evidence type="ECO:0000256" key="4">
    <source>
        <dbReference type="ARBA" id="ARBA00022475"/>
    </source>
</evidence>
<keyword evidence="4 13" id="KW-1003">Cell membrane</keyword>
<keyword evidence="6 13" id="KW-0874">Quinone</keyword>
<dbReference type="InterPro" id="IPR042106">
    <property type="entry name" value="Nuo/plastoQ_OxRdtase_6_NuoJ"/>
</dbReference>
<dbReference type="GO" id="GO:0016491">
    <property type="term" value="F:oxidoreductase activity"/>
    <property type="evidence" value="ECO:0007669"/>
    <property type="project" value="UniProtKB-KW"/>
</dbReference>
<dbReference type="GO" id="GO:0008137">
    <property type="term" value="F:NADH dehydrogenase (ubiquinone) activity"/>
    <property type="evidence" value="ECO:0007669"/>
    <property type="project" value="UniProtKB-UniRule"/>
</dbReference>
<evidence type="ECO:0000256" key="6">
    <source>
        <dbReference type="ARBA" id="ARBA00022719"/>
    </source>
</evidence>
<name>A0A1A9AZ34_PLESH</name>
<keyword evidence="14" id="KW-0560">Oxidoreductase</keyword>
<dbReference type="GO" id="GO:0005886">
    <property type="term" value="C:plasma membrane"/>
    <property type="evidence" value="ECO:0007669"/>
    <property type="project" value="UniProtKB-SubCell"/>
</dbReference>
<dbReference type="EC" id="7.1.1.-" evidence="13"/>
<sequence>MSWAFYLSALVALLATFRVISNRNPMHALLYLIVSLLSVAMVFFSLGAEFAGAIQIIVYAGAILVLFVFVVMMLNLGSAPKQEQQWLTPRVWAGPALLSALLFAVLAFALMGVSAGGAGLQDVPSKAVGIALFGPYVLGVELASLLLLAGMVSAYHLGRENKPENHKAQGDKR</sequence>
<accession>A0A1A9AZ34</accession>
<keyword evidence="10 13" id="KW-0472">Membrane</keyword>
<feature type="transmembrane region" description="Helical" evidence="13">
    <location>
        <begin position="96"/>
        <end position="118"/>
    </location>
</feature>
<feature type="transmembrane region" description="Helical" evidence="13">
    <location>
        <begin position="130"/>
        <end position="155"/>
    </location>
</feature>
<reference evidence="14" key="1">
    <citation type="submission" date="2021-03" db="EMBL/GenBank/DDBJ databases">
        <title>Plesiomonas shigelloides zfcc0051, isolated from zebrafish feces.</title>
        <authorList>
            <person name="Vanderhoek Z."/>
            <person name="Gaulke C."/>
        </authorList>
    </citation>
    <scope>NUCLEOTIDE SEQUENCE</scope>
    <source>
        <strain evidence="14">Zfcc0051</strain>
    </source>
</reference>
<comment type="caution">
    <text evidence="14">The sequence shown here is derived from an EMBL/GenBank/DDBJ whole genome shotgun (WGS) entry which is preliminary data.</text>
</comment>
<evidence type="ECO:0000256" key="5">
    <source>
        <dbReference type="ARBA" id="ARBA00022692"/>
    </source>
</evidence>
<evidence type="ECO:0000313" key="14">
    <source>
        <dbReference type="EMBL" id="MBO1107528.1"/>
    </source>
</evidence>
<dbReference type="PANTHER" id="PTHR33269">
    <property type="entry name" value="NADH-UBIQUINONE OXIDOREDUCTASE CHAIN 6"/>
    <property type="match status" value="1"/>
</dbReference>
<dbReference type="FunFam" id="1.20.120.1200:FF:000001">
    <property type="entry name" value="NADH-quinone oxidoreductase subunit J"/>
    <property type="match status" value="1"/>
</dbReference>
<comment type="subcellular location">
    <subcellularLocation>
        <location evidence="1 13">Cell membrane</location>
        <topology evidence="1 13">Multi-pass membrane protein</topology>
    </subcellularLocation>
</comment>
<comment type="similarity">
    <text evidence="2 13">Belongs to the complex I subunit 6 family.</text>
</comment>
<dbReference type="Pfam" id="PF00499">
    <property type="entry name" value="Oxidored_q3"/>
    <property type="match status" value="1"/>
</dbReference>
<comment type="subunit">
    <text evidence="11">Composed of 13 different subunits. Subunits NuoA, H, J, K, L, M, N constitute the membrane sector of the complex.</text>
</comment>
<evidence type="ECO:0000313" key="15">
    <source>
        <dbReference type="Proteomes" id="UP000664658"/>
    </source>
</evidence>
<dbReference type="AlphaFoldDB" id="A0A1A9AZ34"/>
<evidence type="ECO:0000256" key="3">
    <source>
        <dbReference type="ARBA" id="ARBA00019907"/>
    </source>
</evidence>
<dbReference type="Proteomes" id="UP000664658">
    <property type="component" value="Unassembled WGS sequence"/>
</dbReference>
<comment type="function">
    <text evidence="13">NDH-1 shuttles electrons from NADH, via FMN and iron-sulfur (Fe-S) centers, to quinones in the respiratory chain. Couples the redox reaction to proton translocation (for every two electrons transferred, four hydrogen ions are translocated across the cytoplasmic membrane), and thus conserves the redox energy in a proton gradient.</text>
</comment>
<proteinExistence type="inferred from homology"/>
<organism evidence="14 15">
    <name type="scientific">Plesiomonas shigelloides</name>
    <name type="common">Aeromonas shigelloides</name>
    <dbReference type="NCBI Taxonomy" id="703"/>
    <lineage>
        <taxon>Bacteria</taxon>
        <taxon>Pseudomonadati</taxon>
        <taxon>Pseudomonadota</taxon>
        <taxon>Gammaproteobacteria</taxon>
        <taxon>Enterobacterales</taxon>
        <taxon>Enterobacteriaceae</taxon>
        <taxon>Plesiomonas</taxon>
    </lineage>
</organism>
<keyword evidence="7" id="KW-1278">Translocase</keyword>
<evidence type="ECO:0000256" key="13">
    <source>
        <dbReference type="RuleBase" id="RU004429"/>
    </source>
</evidence>
<dbReference type="InterPro" id="IPR001457">
    <property type="entry name" value="NADH_UbQ/plastoQ_OxRdtase_su6"/>
</dbReference>
<dbReference type="PANTHER" id="PTHR33269:SF17">
    <property type="entry name" value="NADH-UBIQUINONE OXIDOREDUCTASE CHAIN 6"/>
    <property type="match status" value="1"/>
</dbReference>